<comment type="caution">
    <text evidence="3">The sequence shown here is derived from an EMBL/GenBank/DDBJ whole genome shotgun (WGS) entry which is preliminary data.</text>
</comment>
<dbReference type="InterPro" id="IPR001296">
    <property type="entry name" value="Glyco_trans_1"/>
</dbReference>
<dbReference type="InterPro" id="IPR028098">
    <property type="entry name" value="Glyco_trans_4-like_N"/>
</dbReference>
<keyword evidence="3" id="KW-0328">Glycosyltransferase</keyword>
<evidence type="ECO:0000259" key="2">
    <source>
        <dbReference type="Pfam" id="PF13439"/>
    </source>
</evidence>
<accession>A0ABT7SYY8</accession>
<keyword evidence="4" id="KW-1185">Reference proteome</keyword>
<evidence type="ECO:0000259" key="1">
    <source>
        <dbReference type="Pfam" id="PF00534"/>
    </source>
</evidence>
<evidence type="ECO:0000313" key="3">
    <source>
        <dbReference type="EMBL" id="MDM7861402.1"/>
    </source>
</evidence>
<dbReference type="SUPFAM" id="SSF53756">
    <property type="entry name" value="UDP-Glycosyltransferase/glycogen phosphorylase"/>
    <property type="match status" value="1"/>
</dbReference>
<dbReference type="Gene3D" id="3.40.50.2000">
    <property type="entry name" value="Glycogen Phosphorylase B"/>
    <property type="match status" value="2"/>
</dbReference>
<name>A0ABT7SYY8_9ALTE</name>
<dbReference type="Proteomes" id="UP001234343">
    <property type="component" value="Unassembled WGS sequence"/>
</dbReference>
<feature type="domain" description="Glycosyl transferase family 1" evidence="1">
    <location>
        <begin position="193"/>
        <end position="350"/>
    </location>
</feature>
<evidence type="ECO:0000313" key="4">
    <source>
        <dbReference type="Proteomes" id="UP001234343"/>
    </source>
</evidence>
<sequence>MKIGFICNEYPPVTCGGIGTFTRELAEHLVQAGHHVHVIGVYAGLLSTEVAEQNGVLVERLPARGGLIGLWSDRRRLYERVKALAKAGELDIIEVPDFEGGAAFWGRLPIPRVTRLHGTVTYFNQELGQPANKLIKRLELSTLANSDCWLSVSDYAAQETCKAFALEKPYQVIYNGIAWPAAERCKHDYGAARKVVFTGSLMAKKGVFSLAKAWRQLHRQLPDIHLVLIGKDTIADGRSAKDLIVELAGPDAHITFTGHIDKSELQQHLVSADAAIFPSFSESFGLGPVEAMALAVPTVYTQLSCGPEIMTDKRDGLLIDPSEPDTIVTALTSLLTDESLRRQYGRAGRAHAEKFSVDAQLAHNVQAYQQLIEAHS</sequence>
<dbReference type="Pfam" id="PF00534">
    <property type="entry name" value="Glycos_transf_1"/>
    <property type="match status" value="1"/>
</dbReference>
<dbReference type="CDD" id="cd03801">
    <property type="entry name" value="GT4_PimA-like"/>
    <property type="match status" value="1"/>
</dbReference>
<organism evidence="3 4">
    <name type="scientific">Alteromonas arenosi</name>
    <dbReference type="NCBI Taxonomy" id="3055817"/>
    <lineage>
        <taxon>Bacteria</taxon>
        <taxon>Pseudomonadati</taxon>
        <taxon>Pseudomonadota</taxon>
        <taxon>Gammaproteobacteria</taxon>
        <taxon>Alteromonadales</taxon>
        <taxon>Alteromonadaceae</taxon>
        <taxon>Alteromonas/Salinimonas group</taxon>
        <taxon>Alteromonas</taxon>
    </lineage>
</organism>
<dbReference type="GO" id="GO:0016757">
    <property type="term" value="F:glycosyltransferase activity"/>
    <property type="evidence" value="ECO:0007669"/>
    <property type="project" value="UniProtKB-KW"/>
</dbReference>
<dbReference type="Pfam" id="PF13439">
    <property type="entry name" value="Glyco_transf_4"/>
    <property type="match status" value="1"/>
</dbReference>
<dbReference type="PANTHER" id="PTHR45947:SF3">
    <property type="entry name" value="SULFOQUINOVOSYL TRANSFERASE SQD2"/>
    <property type="match status" value="1"/>
</dbReference>
<reference evidence="3 4" key="1">
    <citation type="submission" date="2023-06" db="EMBL/GenBank/DDBJ databases">
        <title>Alteromonas sp. ASW11-36 isolated from intertidal sand.</title>
        <authorList>
            <person name="Li Y."/>
        </authorList>
    </citation>
    <scope>NUCLEOTIDE SEQUENCE [LARGE SCALE GENOMIC DNA]</scope>
    <source>
        <strain evidence="3 4">ASW11-36</strain>
    </source>
</reference>
<dbReference type="RefSeq" id="WP_289365877.1">
    <property type="nucleotide sequence ID" value="NZ_JAUCBP010000010.1"/>
</dbReference>
<dbReference type="InterPro" id="IPR050194">
    <property type="entry name" value="Glycosyltransferase_grp1"/>
</dbReference>
<gene>
    <name evidence="3" type="ORF">QTP81_12420</name>
</gene>
<dbReference type="EC" id="2.4.-.-" evidence="3"/>
<protein>
    <submittedName>
        <fullName evidence="3">Glycosyltransferase family 4 protein</fullName>
        <ecNumber evidence="3">2.4.-.-</ecNumber>
    </submittedName>
</protein>
<keyword evidence="3" id="KW-0808">Transferase</keyword>
<feature type="domain" description="Glycosyltransferase subfamily 4-like N-terminal" evidence="2">
    <location>
        <begin position="16"/>
        <end position="177"/>
    </location>
</feature>
<dbReference type="PANTHER" id="PTHR45947">
    <property type="entry name" value="SULFOQUINOVOSYL TRANSFERASE SQD2"/>
    <property type="match status" value="1"/>
</dbReference>
<dbReference type="EMBL" id="JAUCBP010000010">
    <property type="protein sequence ID" value="MDM7861402.1"/>
    <property type="molecule type" value="Genomic_DNA"/>
</dbReference>
<proteinExistence type="predicted"/>